<gene>
    <name evidence="2" type="ORF">GSI_14542</name>
</gene>
<comment type="caution">
    <text evidence="2">The sequence shown here is derived from an EMBL/GenBank/DDBJ whole genome shotgun (WGS) entry which is preliminary data.</text>
</comment>
<reference evidence="2 3" key="1">
    <citation type="journal article" date="2015" name="Sci. Rep.">
        <title>Chromosome-level genome map provides insights into diverse defense mechanisms in the medicinal fungus Ganoderma sinense.</title>
        <authorList>
            <person name="Zhu Y."/>
            <person name="Xu J."/>
            <person name="Sun C."/>
            <person name="Zhou S."/>
            <person name="Xu H."/>
            <person name="Nelson D.R."/>
            <person name="Qian J."/>
            <person name="Song J."/>
            <person name="Luo H."/>
            <person name="Xiang L."/>
            <person name="Li Y."/>
            <person name="Xu Z."/>
            <person name="Ji A."/>
            <person name="Wang L."/>
            <person name="Lu S."/>
            <person name="Hayward A."/>
            <person name="Sun W."/>
            <person name="Li X."/>
            <person name="Schwartz D.C."/>
            <person name="Wang Y."/>
            <person name="Chen S."/>
        </authorList>
    </citation>
    <scope>NUCLEOTIDE SEQUENCE [LARGE SCALE GENOMIC DNA]</scope>
    <source>
        <strain evidence="2 3">ZZ0214-1</strain>
    </source>
</reference>
<dbReference type="EMBL" id="AYKW01000068">
    <property type="protein sequence ID" value="PIL23232.1"/>
    <property type="molecule type" value="Genomic_DNA"/>
</dbReference>
<sequence>MSLACIVHSALSELSERLDLRISPLSSLFTETVARILLPSPFPDVEPAISALLERGVKLICFQPHSSTTMRHYERVLPSAFREHVELAPLPIPVHFAVRDEPWWRMFLHTGSRSRGSKLPTRSLSALSQWALRANWDGDEGDPAPAFIFVVSSQPSPYPLVNASLTLGPKLAHDTGVLCEHPTALRTTGPIMTENKNVCCPLYLHAAPMISINPYCRPIVEWFHYRLDAWSLEAFIRIAHELFPASQDFRERQKRSQARSGGPEGVEPEWSSFDGGNSYIIGGRNDPRTFVFKFLKDPYPSLEGPPTIYEEIRLYKQLCKDYKWKGAQKAIDWVANVRKESGSVLPCLPTVIPASPPIEDPSWAADALSLLHKRYPPTDTEAIDCDSDNESEFVTESFPRLTPQFSDVAAPSCVKVVVFDVFGVILDREGAIRSALTPWTMVSGCTKDATQLTRLYLESEALADNDSSTQPTSLARIVYSALLALAERLDLPISPASTLFTDAFTRILTPAPFADAEPAITALADRGVRLICFPSHSSTTMEHLRPMLPAAFHKHVEFAPLAMSVHFAAGDQPWWKMYDRCRETAPDVWEDEFLIVSAGVGRVLLSAIGRRYATALLKRPDSLESHVEFVIGERREHNPIPVMTVPGLMELCATLGML</sequence>
<dbReference type="Gene3D" id="3.40.50.1000">
    <property type="entry name" value="HAD superfamily/HAD-like"/>
    <property type="match status" value="1"/>
</dbReference>
<feature type="region of interest" description="Disordered" evidence="1">
    <location>
        <begin position="250"/>
        <end position="271"/>
    </location>
</feature>
<dbReference type="InterPro" id="IPR023214">
    <property type="entry name" value="HAD_sf"/>
</dbReference>
<dbReference type="OrthoDB" id="2689908at2759"/>
<evidence type="ECO:0000313" key="3">
    <source>
        <dbReference type="Proteomes" id="UP000230002"/>
    </source>
</evidence>
<protein>
    <submittedName>
        <fullName evidence="2">Uncharacterized protein</fullName>
    </submittedName>
</protein>
<keyword evidence="3" id="KW-1185">Reference proteome</keyword>
<name>A0A2G8RNZ6_9APHY</name>
<evidence type="ECO:0000313" key="2">
    <source>
        <dbReference type="EMBL" id="PIL23232.1"/>
    </source>
</evidence>
<proteinExistence type="predicted"/>
<dbReference type="AlphaFoldDB" id="A0A2G8RNZ6"/>
<dbReference type="Gene3D" id="1.10.150.750">
    <property type="match status" value="1"/>
</dbReference>
<dbReference type="Proteomes" id="UP000230002">
    <property type="component" value="Unassembled WGS sequence"/>
</dbReference>
<evidence type="ECO:0000256" key="1">
    <source>
        <dbReference type="SAM" id="MobiDB-lite"/>
    </source>
</evidence>
<accession>A0A2G8RNZ6</accession>
<organism evidence="2 3">
    <name type="scientific">Ganoderma sinense ZZ0214-1</name>
    <dbReference type="NCBI Taxonomy" id="1077348"/>
    <lineage>
        <taxon>Eukaryota</taxon>
        <taxon>Fungi</taxon>
        <taxon>Dikarya</taxon>
        <taxon>Basidiomycota</taxon>
        <taxon>Agaricomycotina</taxon>
        <taxon>Agaricomycetes</taxon>
        <taxon>Polyporales</taxon>
        <taxon>Polyporaceae</taxon>
        <taxon>Ganoderma</taxon>
    </lineage>
</organism>
<dbReference type="SUPFAM" id="SSF56784">
    <property type="entry name" value="HAD-like"/>
    <property type="match status" value="1"/>
</dbReference>
<dbReference type="InterPro" id="IPR036412">
    <property type="entry name" value="HAD-like_sf"/>
</dbReference>